<feature type="transmembrane region" description="Helical" evidence="6">
    <location>
        <begin position="148"/>
        <end position="172"/>
    </location>
</feature>
<dbReference type="Pfam" id="PF03092">
    <property type="entry name" value="BT1"/>
    <property type="match status" value="1"/>
</dbReference>
<proteinExistence type="predicted"/>
<evidence type="ECO:0000256" key="6">
    <source>
        <dbReference type="SAM" id="Phobius"/>
    </source>
</evidence>
<name>A0A7S4GE19_9EUGL</name>
<evidence type="ECO:0000256" key="5">
    <source>
        <dbReference type="ARBA" id="ARBA00023136"/>
    </source>
</evidence>
<feature type="transmembrane region" description="Helical" evidence="6">
    <location>
        <begin position="40"/>
        <end position="62"/>
    </location>
</feature>
<dbReference type="GO" id="GO:0016020">
    <property type="term" value="C:membrane"/>
    <property type="evidence" value="ECO:0007669"/>
    <property type="project" value="UniProtKB-SubCell"/>
</dbReference>
<protein>
    <submittedName>
        <fullName evidence="7">Uncharacterized protein</fullName>
    </submittedName>
</protein>
<evidence type="ECO:0000256" key="2">
    <source>
        <dbReference type="ARBA" id="ARBA00022448"/>
    </source>
</evidence>
<keyword evidence="4 6" id="KW-1133">Transmembrane helix</keyword>
<keyword evidence="2" id="KW-0813">Transport</keyword>
<comment type="subcellular location">
    <subcellularLocation>
        <location evidence="1">Membrane</location>
        <topology evidence="1">Multi-pass membrane protein</topology>
    </subcellularLocation>
</comment>
<feature type="transmembrane region" description="Helical" evidence="6">
    <location>
        <begin position="12"/>
        <end position="28"/>
    </location>
</feature>
<dbReference type="PANTHER" id="PTHR31585:SF0">
    <property type="entry name" value="FOLATE-BIOPTERIN TRANSPORTER 1, CHLOROPLASTIC"/>
    <property type="match status" value="1"/>
</dbReference>
<keyword evidence="5 6" id="KW-0472">Membrane</keyword>
<accession>A0A7S4GE19</accession>
<evidence type="ECO:0000256" key="4">
    <source>
        <dbReference type="ARBA" id="ARBA00022989"/>
    </source>
</evidence>
<evidence type="ECO:0000256" key="1">
    <source>
        <dbReference type="ARBA" id="ARBA00004141"/>
    </source>
</evidence>
<keyword evidence="3 6" id="KW-0812">Transmembrane</keyword>
<dbReference type="InterPro" id="IPR039309">
    <property type="entry name" value="BT1"/>
</dbReference>
<reference evidence="7" key="1">
    <citation type="submission" date="2021-01" db="EMBL/GenBank/DDBJ databases">
        <authorList>
            <person name="Corre E."/>
            <person name="Pelletier E."/>
            <person name="Niang G."/>
            <person name="Scheremetjew M."/>
            <person name="Finn R."/>
            <person name="Kale V."/>
            <person name="Holt S."/>
            <person name="Cochrane G."/>
            <person name="Meng A."/>
            <person name="Brown T."/>
            <person name="Cohen L."/>
        </authorList>
    </citation>
    <scope>NUCLEOTIDE SEQUENCE</scope>
    <source>
        <strain evidence="7">CCMP1594</strain>
    </source>
</reference>
<dbReference type="EMBL" id="HBJA01131618">
    <property type="protein sequence ID" value="CAE0833921.1"/>
    <property type="molecule type" value="Transcribed_RNA"/>
</dbReference>
<gene>
    <name evidence="7" type="ORF">EGYM00163_LOCUS45217</name>
</gene>
<dbReference type="PANTHER" id="PTHR31585">
    <property type="entry name" value="FOLATE-BIOPTERIN TRANSPORTER 1, CHLOROPLASTIC"/>
    <property type="match status" value="1"/>
</dbReference>
<evidence type="ECO:0000256" key="3">
    <source>
        <dbReference type="ARBA" id="ARBA00022692"/>
    </source>
</evidence>
<sequence length="223" mass="24368">MNRLEDIGACGRQSVVVLGSMFHLLLLFQGLMSNWKFRPCFWLTTLVRCIVGLWDVVVVMRWNVGYIPDEVMFLVGGSIIETVVLQLDHMPGVVLTSKLCDRTAAASTFAILAACQNFGSSLATNLGSTLIPLFNVQLKDDGPCNITYLWAVHVLGQFALPLVTVIFTFILIPDARMSDGEECFRDSNRVHTAEPVELNPNGVSCKQATAESVDATEAAASEV</sequence>
<organism evidence="7">
    <name type="scientific">Eutreptiella gymnastica</name>
    <dbReference type="NCBI Taxonomy" id="73025"/>
    <lineage>
        <taxon>Eukaryota</taxon>
        <taxon>Discoba</taxon>
        <taxon>Euglenozoa</taxon>
        <taxon>Euglenida</taxon>
        <taxon>Spirocuta</taxon>
        <taxon>Euglenophyceae</taxon>
        <taxon>Eutreptiales</taxon>
        <taxon>Eutreptiaceae</taxon>
        <taxon>Eutreptiella</taxon>
    </lineage>
</organism>
<evidence type="ECO:0000313" key="7">
    <source>
        <dbReference type="EMBL" id="CAE0833921.1"/>
    </source>
</evidence>
<dbReference type="AlphaFoldDB" id="A0A7S4GE19"/>